<reference evidence="2 3" key="1">
    <citation type="journal article" date="2019" name="Int. J. Syst. Evol. Microbiol.">
        <title>The Global Catalogue of Microorganisms (GCM) 10K type strain sequencing project: providing services to taxonomists for standard genome sequencing and annotation.</title>
        <authorList>
            <consortium name="The Broad Institute Genomics Platform"/>
            <consortium name="The Broad Institute Genome Sequencing Center for Infectious Disease"/>
            <person name="Wu L."/>
            <person name="Ma J."/>
        </authorList>
    </citation>
    <scope>NUCLEOTIDE SEQUENCE [LARGE SCALE GENOMIC DNA]</scope>
    <source>
        <strain evidence="2 3">JCM 16378</strain>
    </source>
</reference>
<feature type="region of interest" description="Disordered" evidence="1">
    <location>
        <begin position="1"/>
        <end position="24"/>
    </location>
</feature>
<protein>
    <submittedName>
        <fullName evidence="2">Uncharacterized protein</fullName>
    </submittedName>
</protein>
<evidence type="ECO:0000256" key="1">
    <source>
        <dbReference type="SAM" id="MobiDB-lite"/>
    </source>
</evidence>
<organism evidence="2 3">
    <name type="scientific">Pedococcus aerophilus</name>
    <dbReference type="NCBI Taxonomy" id="436356"/>
    <lineage>
        <taxon>Bacteria</taxon>
        <taxon>Bacillati</taxon>
        <taxon>Actinomycetota</taxon>
        <taxon>Actinomycetes</taxon>
        <taxon>Micrococcales</taxon>
        <taxon>Intrasporangiaceae</taxon>
        <taxon>Pedococcus</taxon>
    </lineage>
</organism>
<name>A0ABN3UN75_9MICO</name>
<keyword evidence="3" id="KW-1185">Reference proteome</keyword>
<evidence type="ECO:0000313" key="2">
    <source>
        <dbReference type="EMBL" id="GAA2736068.1"/>
    </source>
</evidence>
<accession>A0ABN3UN75</accession>
<proteinExistence type="predicted"/>
<sequence length="56" mass="6077">MTHERPHGTHHSHSQPRRGNGMFISYDTAGRSLGRLATSHGRRVVVAGASVRLTTA</sequence>
<gene>
    <name evidence="2" type="ORF">GCM10009867_19880</name>
</gene>
<dbReference type="Proteomes" id="UP001501326">
    <property type="component" value="Unassembled WGS sequence"/>
</dbReference>
<dbReference type="EMBL" id="BAAARN010000001">
    <property type="protein sequence ID" value="GAA2736068.1"/>
    <property type="molecule type" value="Genomic_DNA"/>
</dbReference>
<comment type="caution">
    <text evidence="2">The sequence shown here is derived from an EMBL/GenBank/DDBJ whole genome shotgun (WGS) entry which is preliminary data.</text>
</comment>
<evidence type="ECO:0000313" key="3">
    <source>
        <dbReference type="Proteomes" id="UP001501326"/>
    </source>
</evidence>